<keyword evidence="3" id="KW-1185">Reference proteome</keyword>
<organism evidence="2 3">
    <name type="scientific">Elizabethkingia meningoseptica</name>
    <name type="common">Chryseobacterium meningosepticum</name>
    <dbReference type="NCBI Taxonomy" id="238"/>
    <lineage>
        <taxon>Bacteria</taxon>
        <taxon>Pseudomonadati</taxon>
        <taxon>Bacteroidota</taxon>
        <taxon>Flavobacteriia</taxon>
        <taxon>Flavobacteriales</taxon>
        <taxon>Weeksellaceae</taxon>
        <taxon>Elizabethkingia</taxon>
    </lineage>
</organism>
<protein>
    <submittedName>
        <fullName evidence="2">Uncharacterized protein</fullName>
    </submittedName>
</protein>
<feature type="transmembrane region" description="Helical" evidence="1">
    <location>
        <begin position="81"/>
        <end position="103"/>
    </location>
</feature>
<evidence type="ECO:0000313" key="3">
    <source>
        <dbReference type="Proteomes" id="UP000188947"/>
    </source>
</evidence>
<dbReference type="AlphaFoldDB" id="A0A1V3TVV4"/>
<dbReference type="STRING" id="238.BBD35_05885"/>
<evidence type="ECO:0000256" key="1">
    <source>
        <dbReference type="SAM" id="Phobius"/>
    </source>
</evidence>
<evidence type="ECO:0000313" key="2">
    <source>
        <dbReference type="EMBL" id="OOH93125.1"/>
    </source>
</evidence>
<dbReference type="EMBL" id="MPOG01000019">
    <property type="protein sequence ID" value="OOH93125.1"/>
    <property type="molecule type" value="Genomic_DNA"/>
</dbReference>
<reference evidence="2 3" key="1">
    <citation type="submission" date="2016-11" db="EMBL/GenBank/DDBJ databases">
        <title>Genome sequence and comparative genomic analysis of clinical strain Elizabethkingia meningoseptica 61421 PRCM.</title>
        <authorList>
            <person name="Wang M."/>
            <person name="Hu S."/>
            <person name="Cao L."/>
            <person name="Jiang T."/>
            <person name="Zhou Y."/>
            <person name="Ming D."/>
        </authorList>
    </citation>
    <scope>NUCLEOTIDE SEQUENCE [LARGE SCALE GENOMIC DNA]</scope>
    <source>
        <strain evidence="2 3">61421 PRCM</strain>
    </source>
</reference>
<feature type="transmembrane region" description="Helical" evidence="1">
    <location>
        <begin position="109"/>
        <end position="128"/>
    </location>
</feature>
<name>A0A1V3TVV4_ELIME</name>
<accession>A0A1V3TVV4</accession>
<proteinExistence type="predicted"/>
<dbReference type="RefSeq" id="WP_069215152.1">
    <property type="nucleotide sequence ID" value="NZ_CP016378.1"/>
</dbReference>
<sequence>MKYRITTGLSVGEIRDAISENTEPIVRFRNYLKNKHKMFEGYVSGNNFTLKNIETYRSIASTTIKGKIIEKGNYNTVEFSAIYPWGNIIFYGVFFLLFLFMNYDKREGFSLVSLLIVVALGFVIFIFIRGKYIMDAETARDKIFKIIKGNSIENI</sequence>
<dbReference type="OrthoDB" id="1451918at2"/>
<keyword evidence="1" id="KW-0472">Membrane</keyword>
<dbReference type="Proteomes" id="UP000188947">
    <property type="component" value="Unassembled WGS sequence"/>
</dbReference>
<keyword evidence="1" id="KW-0812">Transmembrane</keyword>
<keyword evidence="1" id="KW-1133">Transmembrane helix</keyword>
<gene>
    <name evidence="2" type="ORF">BMF97_16750</name>
</gene>
<comment type="caution">
    <text evidence="2">The sequence shown here is derived from an EMBL/GenBank/DDBJ whole genome shotgun (WGS) entry which is preliminary data.</text>
</comment>